<dbReference type="GO" id="GO:0004803">
    <property type="term" value="F:transposase activity"/>
    <property type="evidence" value="ECO:0007669"/>
    <property type="project" value="InterPro"/>
</dbReference>
<reference evidence="1" key="2">
    <citation type="submission" date="2014-01" db="EMBL/GenBank/DDBJ databases">
        <authorList>
            <person name="Hu Z.-Y."/>
            <person name="Wang Y.-Z."/>
            <person name="Im W.-T."/>
            <person name="Wang S.-Y."/>
            <person name="Zhao G.-P."/>
            <person name="Zheng H.-J."/>
            <person name="Quan Z.-X."/>
        </authorList>
    </citation>
    <scope>NUCLEOTIDE SEQUENCE</scope>
    <source>
        <strain evidence="1">Gsoil 348</strain>
    </source>
</reference>
<dbReference type="KEGG" id="fgi:OP10G_1339"/>
<dbReference type="Proteomes" id="UP000027982">
    <property type="component" value="Chromosome"/>
</dbReference>
<dbReference type="InterPro" id="IPR002514">
    <property type="entry name" value="Transposase_8"/>
</dbReference>
<dbReference type="AlphaFoldDB" id="W5X620"/>
<evidence type="ECO:0000313" key="1">
    <source>
        <dbReference type="EMBL" id="AIE84707.1"/>
    </source>
</evidence>
<dbReference type="RefSeq" id="WP_038474495.1">
    <property type="nucleotide sequence ID" value="NZ_CP007139.1"/>
</dbReference>
<evidence type="ECO:0000313" key="3">
    <source>
        <dbReference type="Proteomes" id="UP000027982"/>
    </source>
</evidence>
<dbReference type="SUPFAM" id="SSF46689">
    <property type="entry name" value="Homeodomain-like"/>
    <property type="match status" value="1"/>
</dbReference>
<organism evidence="1 3">
    <name type="scientific">Fimbriimonas ginsengisoli Gsoil 348</name>
    <dbReference type="NCBI Taxonomy" id="661478"/>
    <lineage>
        <taxon>Bacteria</taxon>
        <taxon>Bacillati</taxon>
        <taxon>Armatimonadota</taxon>
        <taxon>Fimbriimonadia</taxon>
        <taxon>Fimbriimonadales</taxon>
        <taxon>Fimbriimonadaceae</taxon>
        <taxon>Fimbriimonas</taxon>
    </lineage>
</organism>
<dbReference type="GO" id="GO:0006313">
    <property type="term" value="P:DNA transposition"/>
    <property type="evidence" value="ECO:0007669"/>
    <property type="project" value="InterPro"/>
</dbReference>
<dbReference type="OrthoDB" id="69865at2"/>
<dbReference type="EMBL" id="CP007139">
    <property type="protein sequence ID" value="AIE85566.1"/>
    <property type="molecule type" value="Genomic_DNA"/>
</dbReference>
<evidence type="ECO:0000313" key="2">
    <source>
        <dbReference type="EMBL" id="AIE85566.1"/>
    </source>
</evidence>
<name>W5X620_FIMGI</name>
<gene>
    <name evidence="1" type="ORF">OP10G_1339</name>
    <name evidence="2" type="ORF">OP10G_2198</name>
</gene>
<dbReference type="eggNOG" id="COG2963">
    <property type="taxonomic scope" value="Bacteria"/>
</dbReference>
<reference evidence="1 3" key="1">
    <citation type="journal article" date="2014" name="PLoS ONE">
        <title>The first complete genome sequence of the class fimbriimonadia in the phylum armatimonadetes.</title>
        <authorList>
            <person name="Hu Z.Y."/>
            <person name="Wang Y.Z."/>
            <person name="Im W.T."/>
            <person name="Wang S.Y."/>
            <person name="Zhao G.P."/>
            <person name="Zheng H.J."/>
            <person name="Quan Z.X."/>
        </authorList>
    </citation>
    <scope>NUCLEOTIDE SEQUENCE [LARGE SCALE GENOMIC DNA]</scope>
    <source>
        <strain evidence="1">Gsoil 348</strain>
    </source>
</reference>
<keyword evidence="3" id="KW-1185">Reference proteome</keyword>
<proteinExistence type="predicted"/>
<dbReference type="InterPro" id="IPR009057">
    <property type="entry name" value="Homeodomain-like_sf"/>
</dbReference>
<accession>W5X620</accession>
<dbReference type="Pfam" id="PF01527">
    <property type="entry name" value="HTH_Tnp_1"/>
    <property type="match status" value="1"/>
</dbReference>
<protein>
    <recommendedName>
        <fullName evidence="4">Transposase</fullName>
    </recommendedName>
</protein>
<dbReference type="HOGENOM" id="CLU_027402_36_2_0"/>
<dbReference type="EMBL" id="CP007139">
    <property type="protein sequence ID" value="AIE84707.1"/>
    <property type="molecule type" value="Genomic_DNA"/>
</dbReference>
<dbReference type="GO" id="GO:0003677">
    <property type="term" value="F:DNA binding"/>
    <property type="evidence" value="ECO:0007669"/>
    <property type="project" value="InterPro"/>
</dbReference>
<dbReference type="KEGG" id="fgi:OP10G_2198"/>
<sequence length="95" mass="11072">MSESKSGRRRVFAPEFKLRLVVQIVSGQRTLADLSREHQIKDSLLARWRDQFLEKAPEMFGAAPTGQERLAELEREIGRQHMELEILKKASRRLL</sequence>
<dbReference type="STRING" id="661478.OP10G_1339"/>
<evidence type="ECO:0008006" key="4">
    <source>
        <dbReference type="Google" id="ProtNLM"/>
    </source>
</evidence>